<dbReference type="InterPro" id="IPR013784">
    <property type="entry name" value="Carb-bd-like_fold"/>
</dbReference>
<feature type="transmembrane region" description="Helical" evidence="1">
    <location>
        <begin position="13"/>
        <end position="31"/>
    </location>
</feature>
<sequence length="213" mass="22676">VKTGEEAAVRSNFGIWPCSIITVVVVLSLAASAGAQSRTRGEVTDEWGNGLEGATVLAEPDGATGAPQEATTDDNGEFMFVGLTSGRWSFTATLNGYQGIRQGTQIQQLGAGRPVEFELPVLASGGRFRERTEFEAEGGVPKFRFEEDGNFEFEDADGEGEGTYGIVDQSAVLVVRDYDGPDDKFSLAAPVVVEFSNAQFTSLTHAGVELPKK</sequence>
<organism evidence="2">
    <name type="scientific">marine metagenome</name>
    <dbReference type="NCBI Taxonomy" id="408172"/>
    <lineage>
        <taxon>unclassified sequences</taxon>
        <taxon>metagenomes</taxon>
        <taxon>ecological metagenomes</taxon>
    </lineage>
</organism>
<proteinExistence type="predicted"/>
<keyword evidence="1" id="KW-1133">Transmembrane helix</keyword>
<evidence type="ECO:0000313" key="2">
    <source>
        <dbReference type="EMBL" id="SVA26188.1"/>
    </source>
</evidence>
<dbReference type="Pfam" id="PF13620">
    <property type="entry name" value="CarboxypepD_reg"/>
    <property type="match status" value="1"/>
</dbReference>
<keyword evidence="1" id="KW-0472">Membrane</keyword>
<gene>
    <name evidence="2" type="ORF">METZ01_LOCUS79042</name>
</gene>
<name>A0A381UEX0_9ZZZZ</name>
<dbReference type="GO" id="GO:0030246">
    <property type="term" value="F:carbohydrate binding"/>
    <property type="evidence" value="ECO:0007669"/>
    <property type="project" value="InterPro"/>
</dbReference>
<feature type="non-terminal residue" evidence="2">
    <location>
        <position position="1"/>
    </location>
</feature>
<evidence type="ECO:0008006" key="3">
    <source>
        <dbReference type="Google" id="ProtNLM"/>
    </source>
</evidence>
<evidence type="ECO:0000256" key="1">
    <source>
        <dbReference type="SAM" id="Phobius"/>
    </source>
</evidence>
<dbReference type="AlphaFoldDB" id="A0A381UEX0"/>
<accession>A0A381UEX0</accession>
<keyword evidence="1" id="KW-0812">Transmembrane</keyword>
<dbReference type="EMBL" id="UINC01006214">
    <property type="protein sequence ID" value="SVA26188.1"/>
    <property type="molecule type" value="Genomic_DNA"/>
</dbReference>
<dbReference type="SUPFAM" id="SSF49452">
    <property type="entry name" value="Starch-binding domain-like"/>
    <property type="match status" value="1"/>
</dbReference>
<dbReference type="Gene3D" id="2.60.40.1120">
    <property type="entry name" value="Carboxypeptidase-like, regulatory domain"/>
    <property type="match status" value="1"/>
</dbReference>
<reference evidence="2" key="1">
    <citation type="submission" date="2018-05" db="EMBL/GenBank/DDBJ databases">
        <authorList>
            <person name="Lanie J.A."/>
            <person name="Ng W.-L."/>
            <person name="Kazmierczak K.M."/>
            <person name="Andrzejewski T.M."/>
            <person name="Davidsen T.M."/>
            <person name="Wayne K.J."/>
            <person name="Tettelin H."/>
            <person name="Glass J.I."/>
            <person name="Rusch D."/>
            <person name="Podicherti R."/>
            <person name="Tsui H.-C.T."/>
            <person name="Winkler M.E."/>
        </authorList>
    </citation>
    <scope>NUCLEOTIDE SEQUENCE</scope>
</reference>
<protein>
    <recommendedName>
        <fullName evidence="3">Carboxypeptidase regulatory-like domain-containing protein</fullName>
    </recommendedName>
</protein>